<evidence type="ECO:0000256" key="1">
    <source>
        <dbReference type="SAM" id="Coils"/>
    </source>
</evidence>
<dbReference type="HOGENOM" id="CLU_144005_0_0_12"/>
<geneLocation type="plasmid" evidence="3 6">
    <name>pl26</name>
</geneLocation>
<keyword evidence="3" id="KW-0614">Plasmid</keyword>
<dbReference type="Proteomes" id="UP000000611">
    <property type="component" value="Plasmid pl26"/>
</dbReference>
<dbReference type="EMBL" id="CP000983">
    <property type="protein sequence ID" value="ACH94016.1"/>
    <property type="molecule type" value="Genomic_DNA"/>
</dbReference>
<name>B5RNQ1_BORDL</name>
<dbReference type="RefSeq" id="WP_012539238.1">
    <property type="nucleotide sequence ID" value="NC_011245.1"/>
</dbReference>
<sequence>MSQHESQEETQELQNEIRQLYTEIIELLDTNEETVSFSTFMQYAKLVNMLLEVRGIDVEMLTASHIKLLMYYYTGCRLKKSGTIDDFSGNSQVVKRHKLNELEIEYEQVQSQSDGSESFGAGIKVSEGFCSSFDSLLANLALVEESTTKKYCIGVAR</sequence>
<proteinExistence type="predicted"/>
<geneLocation type="plasmid" evidence="4 6">
    <name>pl27</name>
</geneLocation>
<dbReference type="KEGG" id="bdu:BDU_10021"/>
<dbReference type="EMBL" id="CP000984">
    <property type="protein sequence ID" value="ACH94058.1"/>
    <property type="molecule type" value="Genomic_DNA"/>
</dbReference>
<evidence type="ECO:0000259" key="2">
    <source>
        <dbReference type="Pfam" id="PF13029"/>
    </source>
</evidence>
<dbReference type="KEGG" id="bdu:BDU_11014"/>
<organism evidence="3 6">
    <name type="scientific">Borrelia duttonii (strain Ly)</name>
    <dbReference type="NCBI Taxonomy" id="412419"/>
    <lineage>
        <taxon>Bacteria</taxon>
        <taxon>Pseudomonadati</taxon>
        <taxon>Spirochaetota</taxon>
        <taxon>Spirochaetia</taxon>
        <taxon>Spirochaetales</taxon>
        <taxon>Borreliaceae</taxon>
        <taxon>Borrelia</taxon>
    </lineage>
</organism>
<evidence type="ECO:0000313" key="4">
    <source>
        <dbReference type="EMBL" id="ACH94016.1"/>
    </source>
</evidence>
<evidence type="ECO:0000313" key="3">
    <source>
        <dbReference type="EMBL" id="ACH93987.1"/>
    </source>
</evidence>
<accession>B5RNQ1</accession>
<protein>
    <submittedName>
        <fullName evidence="3">Uncharacterized conserved protein</fullName>
    </submittedName>
</protein>
<feature type="domain" description="DUF3890" evidence="2">
    <location>
        <begin position="16"/>
        <end position="73"/>
    </location>
</feature>
<geneLocation type="plasmid" evidence="5 6">
    <name>pl28</name>
</geneLocation>
<dbReference type="Pfam" id="PF13029">
    <property type="entry name" value="DUF3890"/>
    <property type="match status" value="1"/>
</dbReference>
<dbReference type="InterPro" id="IPR024988">
    <property type="entry name" value="DUF3890"/>
</dbReference>
<evidence type="ECO:0000313" key="5">
    <source>
        <dbReference type="EMBL" id="ACH94058.1"/>
    </source>
</evidence>
<feature type="coiled-coil region" evidence="1">
    <location>
        <begin position="3"/>
        <end position="30"/>
    </location>
</feature>
<dbReference type="AlphaFoldDB" id="B5RNQ1"/>
<evidence type="ECO:0000313" key="6">
    <source>
        <dbReference type="Proteomes" id="UP000000611"/>
    </source>
</evidence>
<keyword evidence="1" id="KW-0175">Coiled coil</keyword>
<dbReference type="Proteomes" id="UP000000611">
    <property type="component" value="Plasmid pl27"/>
</dbReference>
<dbReference type="KEGG" id="bdu:BDU_12019"/>
<dbReference type="EMBL" id="CP000982">
    <property type="protein sequence ID" value="ACH93987.1"/>
    <property type="molecule type" value="Genomic_DNA"/>
</dbReference>
<dbReference type="Proteomes" id="UP000000611">
    <property type="component" value="Plasmid pl28"/>
</dbReference>
<gene>
    <name evidence="5" type="ordered locus">BDU_10021</name>
    <name evidence="4" type="ordered locus">BDU_11014</name>
    <name evidence="3" type="ordered locus">BDU_12019</name>
</gene>
<reference evidence="3 6" key="1">
    <citation type="journal article" date="2008" name="PLoS Genet.">
        <title>The genome of Borrelia recurrentis, the agent of deadly louse-borne relapsing fever, is a degraded subset of tick-borne Borrelia duttonii.</title>
        <authorList>
            <person name="Lescot M."/>
            <person name="Audic S."/>
            <person name="Robert C."/>
            <person name="Nguyen T.T."/>
            <person name="Blanc G."/>
            <person name="Cutler S.J."/>
            <person name="Wincker P."/>
            <person name="Couloux A."/>
            <person name="Claverie J.-M."/>
            <person name="Raoult D."/>
            <person name="Drancourt M."/>
        </authorList>
    </citation>
    <scope>NUCLEOTIDE SEQUENCE [LARGE SCALE GENOMIC DNA]</scope>
    <source>
        <strain evidence="6">Ly</strain>
        <plasmid evidence="3">Ly</plasmid>
        <plasmid evidence="3">pl26</plasmid>
        <plasmid evidence="4">pl27</plasmid>
        <plasmid evidence="5">pl28</plasmid>
    </source>
</reference>
<keyword evidence="6" id="KW-1185">Reference proteome</keyword>